<reference evidence="1 2" key="1">
    <citation type="submission" date="2016-10" db="EMBL/GenBank/DDBJ databases">
        <authorList>
            <person name="de Groot N.N."/>
        </authorList>
    </citation>
    <scope>NUCLEOTIDE SEQUENCE [LARGE SCALE GENOMIC DNA]</scope>
    <source>
        <strain evidence="1 2">TC2-24</strain>
    </source>
</reference>
<protein>
    <submittedName>
        <fullName evidence="1">YhcH/YjgK/YiaL family protein</fullName>
    </submittedName>
</protein>
<dbReference type="Pfam" id="PF04074">
    <property type="entry name" value="DUF386"/>
    <property type="match status" value="1"/>
</dbReference>
<evidence type="ECO:0000313" key="2">
    <source>
        <dbReference type="Proteomes" id="UP000199373"/>
    </source>
</evidence>
<dbReference type="InterPro" id="IPR004375">
    <property type="entry name" value="NanQ/TabA/YiaL"/>
</dbReference>
<organism evidence="1 2">
    <name type="scientific">Prevotella aff. ruminicola Tc2-24</name>
    <dbReference type="NCBI Taxonomy" id="81582"/>
    <lineage>
        <taxon>Bacteria</taxon>
        <taxon>Pseudomonadati</taxon>
        <taxon>Bacteroidota</taxon>
        <taxon>Bacteroidia</taxon>
        <taxon>Bacteroidales</taxon>
        <taxon>Prevotellaceae</taxon>
        <taxon>Prevotella</taxon>
    </lineage>
</organism>
<dbReference type="GO" id="GO:0005829">
    <property type="term" value="C:cytosol"/>
    <property type="evidence" value="ECO:0007669"/>
    <property type="project" value="TreeGrafter"/>
</dbReference>
<name>A0A1I0M276_9BACT</name>
<accession>A0A1I0M276</accession>
<dbReference type="Gene3D" id="2.60.120.370">
    <property type="entry name" value="YhcH/YjgK/YiaL"/>
    <property type="match status" value="1"/>
</dbReference>
<dbReference type="PANTHER" id="PTHR34986">
    <property type="entry name" value="EVOLVED BETA-GALACTOSIDASE SUBUNIT BETA"/>
    <property type="match status" value="1"/>
</dbReference>
<dbReference type="SUPFAM" id="SSF51197">
    <property type="entry name" value="Clavaminate synthase-like"/>
    <property type="match status" value="1"/>
</dbReference>
<dbReference type="InterPro" id="IPR037012">
    <property type="entry name" value="NanQ/TabA/YiaL_sf"/>
</dbReference>
<gene>
    <name evidence="1" type="ORF">SAMN04487850_0178</name>
</gene>
<dbReference type="PANTHER" id="PTHR34986:SF1">
    <property type="entry name" value="PROTEIN YIAL"/>
    <property type="match status" value="1"/>
</dbReference>
<sequence length="149" mass="16784">MIIDTLDNLGKYVVLNPLFADVIDFLKTHDLHALEAGKYPIKGDDLFLNLAVASGRTEEAAVLETHVEMIDIQIPLSCEETYGYSPLQDLPEREYHAEKDLVLYGEVKPQTYVTLKPGQMVIFFPQDGHAPCISENAEIKKAIFKVKTY</sequence>
<dbReference type="NCBIfam" id="TIGR00022">
    <property type="entry name" value="YhcH/YjgK/YiaL family protein"/>
    <property type="match status" value="1"/>
</dbReference>
<keyword evidence="2" id="KW-1185">Reference proteome</keyword>
<dbReference type="Proteomes" id="UP000199373">
    <property type="component" value="Unassembled WGS sequence"/>
</dbReference>
<dbReference type="EMBL" id="FOIQ01000001">
    <property type="protein sequence ID" value="SEV81865.1"/>
    <property type="molecule type" value="Genomic_DNA"/>
</dbReference>
<proteinExistence type="predicted"/>
<evidence type="ECO:0000313" key="1">
    <source>
        <dbReference type="EMBL" id="SEV81865.1"/>
    </source>
</evidence>
<dbReference type="AlphaFoldDB" id="A0A1I0M276"/>
<dbReference type="RefSeq" id="WP_091914123.1">
    <property type="nucleotide sequence ID" value="NZ_FOIQ01000001.1"/>
</dbReference>